<feature type="compositionally biased region" description="Basic residues" evidence="1">
    <location>
        <begin position="1"/>
        <end position="15"/>
    </location>
</feature>
<dbReference type="AlphaFoldDB" id="A0A0P0XJD4"/>
<dbReference type="PaxDb" id="39947-A0A0P0XJD4"/>
<gene>
    <name evidence="2" type="ordered locus">Os08g0528050</name>
    <name evidence="2" type="ORF">OSNPB_080528050</name>
</gene>
<reference evidence="3" key="1">
    <citation type="journal article" date="2005" name="Nature">
        <title>The map-based sequence of the rice genome.</title>
        <authorList>
            <consortium name="International rice genome sequencing project (IRGSP)"/>
            <person name="Matsumoto T."/>
            <person name="Wu J."/>
            <person name="Kanamori H."/>
            <person name="Katayose Y."/>
            <person name="Fujisawa M."/>
            <person name="Namiki N."/>
            <person name="Mizuno H."/>
            <person name="Yamamoto K."/>
            <person name="Antonio B.A."/>
            <person name="Baba T."/>
            <person name="Sakata K."/>
            <person name="Nagamura Y."/>
            <person name="Aoki H."/>
            <person name="Arikawa K."/>
            <person name="Arita K."/>
            <person name="Bito T."/>
            <person name="Chiden Y."/>
            <person name="Fujitsuka N."/>
            <person name="Fukunaka R."/>
            <person name="Hamada M."/>
            <person name="Harada C."/>
            <person name="Hayashi A."/>
            <person name="Hijishita S."/>
            <person name="Honda M."/>
            <person name="Hosokawa S."/>
            <person name="Ichikawa Y."/>
            <person name="Idonuma A."/>
            <person name="Iijima M."/>
            <person name="Ikeda M."/>
            <person name="Ikeno M."/>
            <person name="Ito K."/>
            <person name="Ito S."/>
            <person name="Ito T."/>
            <person name="Ito Y."/>
            <person name="Ito Y."/>
            <person name="Iwabuchi A."/>
            <person name="Kamiya K."/>
            <person name="Karasawa W."/>
            <person name="Kurita K."/>
            <person name="Katagiri S."/>
            <person name="Kikuta A."/>
            <person name="Kobayashi H."/>
            <person name="Kobayashi N."/>
            <person name="Machita K."/>
            <person name="Maehara T."/>
            <person name="Masukawa M."/>
            <person name="Mizubayashi T."/>
            <person name="Mukai Y."/>
            <person name="Nagasaki H."/>
            <person name="Nagata Y."/>
            <person name="Naito S."/>
            <person name="Nakashima M."/>
            <person name="Nakama Y."/>
            <person name="Nakamichi Y."/>
            <person name="Nakamura M."/>
            <person name="Meguro A."/>
            <person name="Negishi M."/>
            <person name="Ohta I."/>
            <person name="Ohta T."/>
            <person name="Okamoto M."/>
            <person name="Ono N."/>
            <person name="Saji S."/>
            <person name="Sakaguchi M."/>
            <person name="Sakai K."/>
            <person name="Shibata M."/>
            <person name="Shimokawa T."/>
            <person name="Song J."/>
            <person name="Takazaki Y."/>
            <person name="Terasawa K."/>
            <person name="Tsugane M."/>
            <person name="Tsuji K."/>
            <person name="Ueda S."/>
            <person name="Waki K."/>
            <person name="Yamagata H."/>
            <person name="Yamamoto M."/>
            <person name="Yamamoto S."/>
            <person name="Yamane H."/>
            <person name="Yoshiki S."/>
            <person name="Yoshihara R."/>
            <person name="Yukawa K."/>
            <person name="Zhong H."/>
            <person name="Yano M."/>
            <person name="Yuan Q."/>
            <person name="Ouyang S."/>
            <person name="Liu J."/>
            <person name="Jones K.M."/>
            <person name="Gansberger K."/>
            <person name="Moffat K."/>
            <person name="Hill J."/>
            <person name="Bera J."/>
            <person name="Fadrosh D."/>
            <person name="Jin S."/>
            <person name="Johri S."/>
            <person name="Kim M."/>
            <person name="Overton L."/>
            <person name="Reardon M."/>
            <person name="Tsitrin T."/>
            <person name="Vuong H."/>
            <person name="Weaver B."/>
            <person name="Ciecko A."/>
            <person name="Tallon L."/>
            <person name="Jackson J."/>
            <person name="Pai G."/>
            <person name="Aken S.V."/>
            <person name="Utterback T."/>
            <person name="Reidmuller S."/>
            <person name="Feldblyum T."/>
            <person name="Hsiao J."/>
            <person name="Zismann V."/>
            <person name="Iobst S."/>
            <person name="de Vazeille A.R."/>
            <person name="Buell C.R."/>
            <person name="Ying K."/>
            <person name="Li Y."/>
            <person name="Lu T."/>
            <person name="Huang Y."/>
            <person name="Zhao Q."/>
            <person name="Feng Q."/>
            <person name="Zhang L."/>
            <person name="Zhu J."/>
            <person name="Weng Q."/>
            <person name="Mu J."/>
            <person name="Lu Y."/>
            <person name="Fan D."/>
            <person name="Liu Y."/>
            <person name="Guan J."/>
            <person name="Zhang Y."/>
            <person name="Yu S."/>
            <person name="Liu X."/>
            <person name="Zhang Y."/>
            <person name="Hong G."/>
            <person name="Han B."/>
            <person name="Choisne N."/>
            <person name="Demange N."/>
            <person name="Orjeda G."/>
            <person name="Samain S."/>
            <person name="Cattolico L."/>
            <person name="Pelletier E."/>
            <person name="Couloux A."/>
            <person name="Segurens B."/>
            <person name="Wincker P."/>
            <person name="D'Hont A."/>
            <person name="Scarpelli C."/>
            <person name="Weissenbach J."/>
            <person name="Salanoubat M."/>
            <person name="Quetier F."/>
            <person name="Yu Y."/>
            <person name="Kim H.R."/>
            <person name="Rambo T."/>
            <person name="Currie J."/>
            <person name="Collura K."/>
            <person name="Luo M."/>
            <person name="Yang T."/>
            <person name="Ammiraju J.S.S."/>
            <person name="Engler F."/>
            <person name="Soderlund C."/>
            <person name="Wing R.A."/>
            <person name="Palmer L.E."/>
            <person name="de la Bastide M."/>
            <person name="Spiegel L."/>
            <person name="Nascimento L."/>
            <person name="Zutavern T."/>
            <person name="O'Shaughnessy A."/>
            <person name="Dike S."/>
            <person name="Dedhia N."/>
            <person name="Preston R."/>
            <person name="Balija V."/>
            <person name="McCombie W.R."/>
            <person name="Chow T."/>
            <person name="Chen H."/>
            <person name="Chung M."/>
            <person name="Chen C."/>
            <person name="Shaw J."/>
            <person name="Wu H."/>
            <person name="Hsiao K."/>
            <person name="Chao Y."/>
            <person name="Chu M."/>
            <person name="Cheng C."/>
            <person name="Hour A."/>
            <person name="Lee P."/>
            <person name="Lin S."/>
            <person name="Lin Y."/>
            <person name="Liou J."/>
            <person name="Liu S."/>
            <person name="Hsing Y."/>
            <person name="Raghuvanshi S."/>
            <person name="Mohanty A."/>
            <person name="Bharti A.K."/>
            <person name="Gaur A."/>
            <person name="Gupta V."/>
            <person name="Kumar D."/>
            <person name="Ravi V."/>
            <person name="Vij S."/>
            <person name="Kapur A."/>
            <person name="Khurana P."/>
            <person name="Khurana P."/>
            <person name="Khurana J.P."/>
            <person name="Tyagi A.K."/>
            <person name="Gaikwad K."/>
            <person name="Singh A."/>
            <person name="Dalal V."/>
            <person name="Srivastava S."/>
            <person name="Dixit A."/>
            <person name="Pal A.K."/>
            <person name="Ghazi I.A."/>
            <person name="Yadav M."/>
            <person name="Pandit A."/>
            <person name="Bhargava A."/>
            <person name="Sureshbabu K."/>
            <person name="Batra K."/>
            <person name="Sharma T.R."/>
            <person name="Mohapatra T."/>
            <person name="Singh N.K."/>
            <person name="Messing J."/>
            <person name="Nelson A.B."/>
            <person name="Fuks G."/>
            <person name="Kavchok S."/>
            <person name="Keizer G."/>
            <person name="Linton E."/>
            <person name="Llaca V."/>
            <person name="Song R."/>
            <person name="Tanyolac B."/>
            <person name="Young S."/>
            <person name="Ho-Il K."/>
            <person name="Hahn J.H."/>
            <person name="Sangsakoo G."/>
            <person name="Vanavichit A."/>
            <person name="de Mattos Luiz.A.T."/>
            <person name="Zimmer P.D."/>
            <person name="Malone G."/>
            <person name="Dellagostin O."/>
            <person name="de Oliveira A.C."/>
            <person name="Bevan M."/>
            <person name="Bancroft I."/>
            <person name="Minx P."/>
            <person name="Cordum H."/>
            <person name="Wilson R."/>
            <person name="Cheng Z."/>
            <person name="Jin W."/>
            <person name="Jiang J."/>
            <person name="Leong S.A."/>
            <person name="Iwama H."/>
            <person name="Gojobori T."/>
            <person name="Itoh T."/>
            <person name="Niimura Y."/>
            <person name="Fujii Y."/>
            <person name="Habara T."/>
            <person name="Sakai H."/>
            <person name="Sato Y."/>
            <person name="Wilson G."/>
            <person name="Kumar K."/>
            <person name="McCouch S."/>
            <person name="Juretic N."/>
            <person name="Hoen D."/>
            <person name="Wright S."/>
            <person name="Bruskiewich R."/>
            <person name="Bureau T."/>
            <person name="Miyao A."/>
            <person name="Hirochika H."/>
            <person name="Nishikawa T."/>
            <person name="Kadowaki K."/>
            <person name="Sugiura M."/>
            <person name="Burr B."/>
            <person name="Sasaki T."/>
        </authorList>
    </citation>
    <scope>NUCLEOTIDE SEQUENCE [LARGE SCALE GENOMIC DNA]</scope>
    <source>
        <strain evidence="3">cv. Nipponbare</strain>
    </source>
</reference>
<keyword evidence="3" id="KW-1185">Reference proteome</keyword>
<evidence type="ECO:0000256" key="1">
    <source>
        <dbReference type="SAM" id="MobiDB-lite"/>
    </source>
</evidence>
<dbReference type="Proteomes" id="UP000059680">
    <property type="component" value="Chromosome 8"/>
</dbReference>
<name>A0A0P0XJD4_ORYSJ</name>
<evidence type="ECO:0000313" key="3">
    <source>
        <dbReference type="Proteomes" id="UP000059680"/>
    </source>
</evidence>
<organism evidence="2 3">
    <name type="scientific">Oryza sativa subsp. japonica</name>
    <name type="common">Rice</name>
    <dbReference type="NCBI Taxonomy" id="39947"/>
    <lineage>
        <taxon>Eukaryota</taxon>
        <taxon>Viridiplantae</taxon>
        <taxon>Streptophyta</taxon>
        <taxon>Embryophyta</taxon>
        <taxon>Tracheophyta</taxon>
        <taxon>Spermatophyta</taxon>
        <taxon>Magnoliopsida</taxon>
        <taxon>Liliopsida</taxon>
        <taxon>Poales</taxon>
        <taxon>Poaceae</taxon>
        <taxon>BOP clade</taxon>
        <taxon>Oryzoideae</taxon>
        <taxon>Oryzeae</taxon>
        <taxon>Oryzinae</taxon>
        <taxon>Oryza</taxon>
        <taxon>Oryza sativa</taxon>
    </lineage>
</organism>
<feature type="compositionally biased region" description="Basic and acidic residues" evidence="1">
    <location>
        <begin position="32"/>
        <end position="62"/>
    </location>
</feature>
<sequence length="124" mass="14214">MKPRKQMRRNKRKKNSIWAIKLASIKNFGKNTTDKEWTKKSNEEEMQREPRQQYRAKPDIPESTKNSAAADSGAKKTQHARSTNQPPLGDEQQDQGRKCGGEDSPQSTRGAARNRAESEMERSR</sequence>
<protein>
    <submittedName>
        <fullName evidence="2">Os08g0528050 protein</fullName>
    </submittedName>
</protein>
<reference evidence="2 3" key="3">
    <citation type="journal article" date="2013" name="Rice">
        <title>Improvement of the Oryza sativa Nipponbare reference genome using next generation sequence and optical map data.</title>
        <authorList>
            <person name="Kawahara Y."/>
            <person name="de la Bastide M."/>
            <person name="Hamilton J.P."/>
            <person name="Kanamori H."/>
            <person name="McCombie W.R."/>
            <person name="Ouyang S."/>
            <person name="Schwartz D.C."/>
            <person name="Tanaka T."/>
            <person name="Wu J."/>
            <person name="Zhou S."/>
            <person name="Childs K.L."/>
            <person name="Davidson R.M."/>
            <person name="Lin H."/>
            <person name="Quesada-Ocampo L."/>
            <person name="Vaillancourt B."/>
            <person name="Sakai H."/>
            <person name="Lee S.S."/>
            <person name="Kim J."/>
            <person name="Numa H."/>
            <person name="Itoh T."/>
            <person name="Buell C.R."/>
            <person name="Matsumoto T."/>
        </authorList>
    </citation>
    <scope>NUCLEOTIDE SEQUENCE [LARGE SCALE GENOMIC DNA]</scope>
    <source>
        <strain evidence="3">cv. Nipponbare</strain>
    </source>
</reference>
<accession>A0A0P0XJD4</accession>
<proteinExistence type="predicted"/>
<feature type="region of interest" description="Disordered" evidence="1">
    <location>
        <begin position="1"/>
        <end position="124"/>
    </location>
</feature>
<dbReference type="EMBL" id="AP014964">
    <property type="protein sequence ID" value="BAT06363.1"/>
    <property type="molecule type" value="Genomic_DNA"/>
</dbReference>
<evidence type="ECO:0000313" key="2">
    <source>
        <dbReference type="EMBL" id="BAT06363.1"/>
    </source>
</evidence>
<reference evidence="2 3" key="2">
    <citation type="journal article" date="2013" name="Plant Cell Physiol.">
        <title>Rice Annotation Project Database (RAP-DB): an integrative and interactive database for rice genomics.</title>
        <authorList>
            <person name="Sakai H."/>
            <person name="Lee S.S."/>
            <person name="Tanaka T."/>
            <person name="Numa H."/>
            <person name="Kim J."/>
            <person name="Kawahara Y."/>
            <person name="Wakimoto H."/>
            <person name="Yang C.C."/>
            <person name="Iwamoto M."/>
            <person name="Abe T."/>
            <person name="Yamada Y."/>
            <person name="Muto A."/>
            <person name="Inokuchi H."/>
            <person name="Ikemura T."/>
            <person name="Matsumoto T."/>
            <person name="Sasaki T."/>
            <person name="Itoh T."/>
        </authorList>
    </citation>
    <scope>NUCLEOTIDE SEQUENCE [LARGE SCALE GENOMIC DNA]</scope>
    <source>
        <strain evidence="3">cv. Nipponbare</strain>
    </source>
</reference>
<feature type="compositionally biased region" description="Basic and acidic residues" evidence="1">
    <location>
        <begin position="114"/>
        <end position="124"/>
    </location>
</feature>
<dbReference type="InParanoid" id="A0A0P0XJD4"/>